<protein>
    <submittedName>
        <fullName evidence="1">Uncharacterized protein</fullName>
    </submittedName>
</protein>
<reference evidence="1 2" key="1">
    <citation type="submission" date="2016-12" db="EMBL/GenBank/DDBJ databases">
        <title>The genomes of Aspergillus section Nigri reveals drivers in fungal speciation.</title>
        <authorList>
            <consortium name="DOE Joint Genome Institute"/>
            <person name="Vesth T.C."/>
            <person name="Nybo J."/>
            <person name="Theobald S."/>
            <person name="Brandl J."/>
            <person name="Frisvad J.C."/>
            <person name="Nielsen K.F."/>
            <person name="Lyhne E.K."/>
            <person name="Kogle M.E."/>
            <person name="Kuo A."/>
            <person name="Riley R."/>
            <person name="Clum A."/>
            <person name="Nolan M."/>
            <person name="Lipzen A."/>
            <person name="Salamov A."/>
            <person name="Henrissat B."/>
            <person name="Wiebenga A."/>
            <person name="De Vries R.P."/>
            <person name="Grigoriev I.V."/>
            <person name="Mortensen U.H."/>
            <person name="Andersen M.R."/>
            <person name="Baker S.E."/>
        </authorList>
    </citation>
    <scope>NUCLEOTIDE SEQUENCE [LARGE SCALE GENOMIC DNA]</scope>
    <source>
        <strain evidence="1 2">CBS 117.55</strain>
    </source>
</reference>
<organism evidence="1 2">
    <name type="scientific">Aspergillus heteromorphus CBS 117.55</name>
    <dbReference type="NCBI Taxonomy" id="1448321"/>
    <lineage>
        <taxon>Eukaryota</taxon>
        <taxon>Fungi</taxon>
        <taxon>Dikarya</taxon>
        <taxon>Ascomycota</taxon>
        <taxon>Pezizomycotina</taxon>
        <taxon>Eurotiomycetes</taxon>
        <taxon>Eurotiomycetidae</taxon>
        <taxon>Eurotiales</taxon>
        <taxon>Aspergillaceae</taxon>
        <taxon>Aspergillus</taxon>
        <taxon>Aspergillus subgen. Circumdati</taxon>
    </lineage>
</organism>
<comment type="caution">
    <text evidence="1">The sequence shown here is derived from an EMBL/GenBank/DDBJ whole genome shotgun (WGS) entry which is preliminary data.</text>
</comment>
<dbReference type="AlphaFoldDB" id="A0A317X040"/>
<evidence type="ECO:0000313" key="1">
    <source>
        <dbReference type="EMBL" id="PWY91999.1"/>
    </source>
</evidence>
<proteinExistence type="predicted"/>
<dbReference type="EMBL" id="MSFL01000001">
    <property type="protein sequence ID" value="PWY91999.1"/>
    <property type="molecule type" value="Genomic_DNA"/>
</dbReference>
<keyword evidence="2" id="KW-1185">Reference proteome</keyword>
<dbReference type="GeneID" id="37063844"/>
<name>A0A317X040_9EURO</name>
<accession>A0A317X040</accession>
<dbReference type="RefSeq" id="XP_025403738.1">
    <property type="nucleotide sequence ID" value="XM_025541607.1"/>
</dbReference>
<evidence type="ECO:0000313" key="2">
    <source>
        <dbReference type="Proteomes" id="UP000247233"/>
    </source>
</evidence>
<sequence length="161" mass="17582">MVRVAGSWAGDISIARGASDRSSFGDSFQHYCKRAFAKGPSKGDDEDNIVQSKIEASESLRLRAKSYLLSRPVIKGFEVEQPTKQPMATGQSGCYCSKEECCGWTEVNCCCGGRVAEYDPKSDVFEYHCRADYGTEELASSHQMASKIMCHSMAAAEIGPL</sequence>
<dbReference type="VEuPathDB" id="FungiDB:BO70DRAFT_348452"/>
<dbReference type="Proteomes" id="UP000247233">
    <property type="component" value="Unassembled WGS sequence"/>
</dbReference>
<gene>
    <name evidence="1" type="ORF">BO70DRAFT_348452</name>
</gene>